<dbReference type="Pfam" id="PF02909">
    <property type="entry name" value="TetR_C_1"/>
    <property type="match status" value="1"/>
</dbReference>
<dbReference type="InterPro" id="IPR001647">
    <property type="entry name" value="HTH_TetR"/>
</dbReference>
<dbReference type="GO" id="GO:0000976">
    <property type="term" value="F:transcription cis-regulatory region binding"/>
    <property type="evidence" value="ECO:0007669"/>
    <property type="project" value="TreeGrafter"/>
</dbReference>
<evidence type="ECO:0000256" key="1">
    <source>
        <dbReference type="ARBA" id="ARBA00002856"/>
    </source>
</evidence>
<dbReference type="PANTHER" id="PTHR30055:SF151">
    <property type="entry name" value="TRANSCRIPTIONAL REGULATORY PROTEIN"/>
    <property type="match status" value="1"/>
</dbReference>
<dbReference type="InterPro" id="IPR036271">
    <property type="entry name" value="Tet_transcr_reg_TetR-rel_C_sf"/>
</dbReference>
<keyword evidence="5" id="KW-0804">Transcription</keyword>
<evidence type="ECO:0000259" key="8">
    <source>
        <dbReference type="PROSITE" id="PS50977"/>
    </source>
</evidence>
<organism evidence="9 10">
    <name type="scientific">Chitinasiproducens palmae</name>
    <dbReference type="NCBI Taxonomy" id="1770053"/>
    <lineage>
        <taxon>Bacteria</taxon>
        <taxon>Pseudomonadati</taxon>
        <taxon>Pseudomonadota</taxon>
        <taxon>Betaproteobacteria</taxon>
        <taxon>Burkholderiales</taxon>
        <taxon>Burkholderiaceae</taxon>
        <taxon>Chitinasiproducens</taxon>
    </lineage>
</organism>
<dbReference type="PANTHER" id="PTHR30055">
    <property type="entry name" value="HTH-TYPE TRANSCRIPTIONAL REGULATOR RUTR"/>
    <property type="match status" value="1"/>
</dbReference>
<gene>
    <name evidence="9" type="ORF">SAMN05216551_10650</name>
</gene>
<evidence type="ECO:0000313" key="9">
    <source>
        <dbReference type="EMBL" id="SDV48767.1"/>
    </source>
</evidence>
<evidence type="ECO:0000313" key="10">
    <source>
        <dbReference type="Proteomes" id="UP000243719"/>
    </source>
</evidence>
<evidence type="ECO:0000256" key="7">
    <source>
        <dbReference type="SAM" id="MobiDB-lite"/>
    </source>
</evidence>
<name>A0A1H2PPU3_9BURK</name>
<feature type="region of interest" description="Disordered" evidence="7">
    <location>
        <begin position="203"/>
        <end position="261"/>
    </location>
</feature>
<reference evidence="10" key="1">
    <citation type="submission" date="2016-09" db="EMBL/GenBank/DDBJ databases">
        <authorList>
            <person name="Varghese N."/>
            <person name="Submissions S."/>
        </authorList>
    </citation>
    <scope>NUCLEOTIDE SEQUENCE [LARGE SCALE GENOMIC DNA]</scope>
    <source>
        <strain evidence="10">JS23</strain>
    </source>
</reference>
<dbReference type="InterPro" id="IPR050109">
    <property type="entry name" value="HTH-type_TetR-like_transc_reg"/>
</dbReference>
<dbReference type="OrthoDB" id="5293507at2"/>
<dbReference type="Gene3D" id="1.10.357.10">
    <property type="entry name" value="Tetracycline Repressor, domain 2"/>
    <property type="match status" value="1"/>
</dbReference>
<evidence type="ECO:0000256" key="2">
    <source>
        <dbReference type="ARBA" id="ARBA00022491"/>
    </source>
</evidence>
<dbReference type="SUPFAM" id="SSF48498">
    <property type="entry name" value="Tetracyclin repressor-like, C-terminal domain"/>
    <property type="match status" value="1"/>
</dbReference>
<evidence type="ECO:0000256" key="5">
    <source>
        <dbReference type="ARBA" id="ARBA00023163"/>
    </source>
</evidence>
<protein>
    <submittedName>
        <fullName evidence="9">Transcriptional regulator, TetR family</fullName>
    </submittedName>
</protein>
<feature type="compositionally biased region" description="Basic residues" evidence="7">
    <location>
        <begin position="251"/>
        <end position="261"/>
    </location>
</feature>
<sequence>MKLDRERIVDAALALLDDVGLDALSTRALAQRLAVKQPALYWHFKSRRALLDAMNDRILADAYADRVPAAGEPWDAFLFKVARNFRRALCSRRDGARVHAGTEANLDDLAPSERQMACLTGAGFTPAQALDILVAISRYTVGCVLEEQAEAERPEDDTLDRAVAAFPLLASGLAHYRAQGHEATFEAGLALLVDGARARLAAPDDRVRPGRSGLSATRGTSGTSSGNRSRSAATADGSPADTAPTASAPSPRRRKRGPGAQ</sequence>
<accession>A0A1H2PPU3</accession>
<dbReference type="AlphaFoldDB" id="A0A1H2PPU3"/>
<dbReference type="Proteomes" id="UP000243719">
    <property type="component" value="Unassembled WGS sequence"/>
</dbReference>
<evidence type="ECO:0000256" key="6">
    <source>
        <dbReference type="PROSITE-ProRule" id="PRU00335"/>
    </source>
</evidence>
<dbReference type="GO" id="GO:0045892">
    <property type="term" value="P:negative regulation of DNA-templated transcription"/>
    <property type="evidence" value="ECO:0007669"/>
    <property type="project" value="InterPro"/>
</dbReference>
<proteinExistence type="predicted"/>
<dbReference type="InterPro" id="IPR003012">
    <property type="entry name" value="Tet_transcr_reg_TetR"/>
</dbReference>
<dbReference type="SUPFAM" id="SSF46689">
    <property type="entry name" value="Homeodomain-like"/>
    <property type="match status" value="1"/>
</dbReference>
<keyword evidence="2" id="KW-0678">Repressor</keyword>
<keyword evidence="10" id="KW-1185">Reference proteome</keyword>
<comment type="function">
    <text evidence="1">TetR is the repressor of the tetracycline resistance element; its N-terminal region forms a helix-turn-helix structure and binds DNA. Binding of tetracycline to TetR reduces the repressor affinity for the tetracycline resistance gene (tetA) promoter operator sites.</text>
</comment>
<evidence type="ECO:0000256" key="3">
    <source>
        <dbReference type="ARBA" id="ARBA00023015"/>
    </source>
</evidence>
<dbReference type="GO" id="GO:0003700">
    <property type="term" value="F:DNA-binding transcription factor activity"/>
    <property type="evidence" value="ECO:0007669"/>
    <property type="project" value="TreeGrafter"/>
</dbReference>
<dbReference type="PRINTS" id="PR00455">
    <property type="entry name" value="HTHTETR"/>
</dbReference>
<dbReference type="PROSITE" id="PS50977">
    <property type="entry name" value="HTH_TETR_2"/>
    <property type="match status" value="1"/>
</dbReference>
<dbReference type="PRINTS" id="PR00400">
    <property type="entry name" value="TETREPRESSOR"/>
</dbReference>
<dbReference type="InterPro" id="IPR009057">
    <property type="entry name" value="Homeodomain-like_sf"/>
</dbReference>
<dbReference type="EMBL" id="FNLO01000006">
    <property type="protein sequence ID" value="SDV48767.1"/>
    <property type="molecule type" value="Genomic_DNA"/>
</dbReference>
<dbReference type="RefSeq" id="WP_091908138.1">
    <property type="nucleotide sequence ID" value="NZ_FNLO01000006.1"/>
</dbReference>
<dbReference type="InterPro" id="IPR004111">
    <property type="entry name" value="Repressor_TetR_C"/>
</dbReference>
<keyword evidence="4 6" id="KW-0238">DNA-binding</keyword>
<evidence type="ECO:0000256" key="4">
    <source>
        <dbReference type="ARBA" id="ARBA00023125"/>
    </source>
</evidence>
<feature type="domain" description="HTH tetR-type" evidence="8">
    <location>
        <begin position="2"/>
        <end position="62"/>
    </location>
</feature>
<dbReference type="GO" id="GO:0046677">
    <property type="term" value="P:response to antibiotic"/>
    <property type="evidence" value="ECO:0007669"/>
    <property type="project" value="InterPro"/>
</dbReference>
<keyword evidence="3" id="KW-0805">Transcription regulation</keyword>
<feature type="DNA-binding region" description="H-T-H motif" evidence="6">
    <location>
        <begin position="25"/>
        <end position="44"/>
    </location>
</feature>
<dbReference type="Gene3D" id="1.10.10.60">
    <property type="entry name" value="Homeodomain-like"/>
    <property type="match status" value="1"/>
</dbReference>
<dbReference type="STRING" id="1770053.SAMN05216551_10650"/>
<dbReference type="Pfam" id="PF00440">
    <property type="entry name" value="TetR_N"/>
    <property type="match status" value="1"/>
</dbReference>
<feature type="compositionally biased region" description="Low complexity" evidence="7">
    <location>
        <begin position="211"/>
        <end position="250"/>
    </location>
</feature>